<comment type="caution">
    <text evidence="1">The sequence shown here is derived from an EMBL/GenBank/DDBJ whole genome shotgun (WGS) entry which is preliminary data.</text>
</comment>
<dbReference type="InterPro" id="IPR021327">
    <property type="entry name" value="DUF2934"/>
</dbReference>
<name>A0A553H0M0_9PSED</name>
<dbReference type="OrthoDB" id="9811127at2"/>
<organism evidence="1 2">
    <name type="scientific">Pseudomonas mangiferae</name>
    <dbReference type="NCBI Taxonomy" id="2593654"/>
    <lineage>
        <taxon>Bacteria</taxon>
        <taxon>Pseudomonadati</taxon>
        <taxon>Pseudomonadota</taxon>
        <taxon>Gammaproteobacteria</taxon>
        <taxon>Pseudomonadales</taxon>
        <taxon>Pseudomonadaceae</taxon>
        <taxon>Pseudomonas</taxon>
    </lineage>
</organism>
<dbReference type="Pfam" id="PF11154">
    <property type="entry name" value="DUF2934"/>
    <property type="match status" value="1"/>
</dbReference>
<proteinExistence type="predicted"/>
<dbReference type="RefSeq" id="WP_143488033.1">
    <property type="nucleotide sequence ID" value="NZ_VJOY01000005.1"/>
</dbReference>
<dbReference type="EMBL" id="VJOY01000005">
    <property type="protein sequence ID" value="TRX75290.1"/>
    <property type="molecule type" value="Genomic_DNA"/>
</dbReference>
<keyword evidence="2" id="KW-1185">Reference proteome</keyword>
<evidence type="ECO:0000313" key="1">
    <source>
        <dbReference type="EMBL" id="TRX75290.1"/>
    </source>
</evidence>
<reference evidence="1 2" key="1">
    <citation type="submission" date="2019-07" db="EMBL/GenBank/DDBJ databases">
        <title>Pseudomonas mangiferae sp. nov., isolated from bark of mango tree in Thailand.</title>
        <authorList>
            <person name="Srisuk N."/>
            <person name="Anurat P."/>
        </authorList>
    </citation>
    <scope>NUCLEOTIDE SEQUENCE [LARGE SCALE GENOMIC DNA]</scope>
    <source>
        <strain evidence="1 2">DMKU_BBB3-04</strain>
    </source>
</reference>
<accession>A0A553H0M0</accession>
<gene>
    <name evidence="1" type="ORF">FM069_09375</name>
</gene>
<evidence type="ECO:0000313" key="2">
    <source>
        <dbReference type="Proteomes" id="UP000315235"/>
    </source>
</evidence>
<protein>
    <submittedName>
        <fullName evidence="1">DUF2934 domain-containing protein</fullName>
    </submittedName>
</protein>
<sequence>MAHSSEDIRERAYRLWEAEGKPASEHLHHWEKALGLLADEARLASSIEKLTKDPTFKGRIAALLEAGLSTIPRARKEPDAGVLAHSAVVVPRRTGEPQ</sequence>
<dbReference type="Proteomes" id="UP000315235">
    <property type="component" value="Unassembled WGS sequence"/>
</dbReference>
<dbReference type="AlphaFoldDB" id="A0A553H0M0"/>